<reference evidence="1" key="1">
    <citation type="submission" date="2020-08" db="EMBL/GenBank/DDBJ databases">
        <title>Multicomponent nature underlies the extraordinary mechanical properties of spider dragline silk.</title>
        <authorList>
            <person name="Kono N."/>
            <person name="Nakamura H."/>
            <person name="Mori M."/>
            <person name="Yoshida Y."/>
            <person name="Ohtoshi R."/>
            <person name="Malay A.D."/>
            <person name="Moran D.A.P."/>
            <person name="Tomita M."/>
            <person name="Numata K."/>
            <person name="Arakawa K."/>
        </authorList>
    </citation>
    <scope>NUCLEOTIDE SEQUENCE</scope>
</reference>
<comment type="caution">
    <text evidence="1">The sequence shown here is derived from an EMBL/GenBank/DDBJ whole genome shotgun (WGS) entry which is preliminary data.</text>
</comment>
<dbReference type="AlphaFoldDB" id="A0A8X6U1Z4"/>
<keyword evidence="2" id="KW-1185">Reference proteome</keyword>
<evidence type="ECO:0000313" key="1">
    <source>
        <dbReference type="EMBL" id="GFT81767.1"/>
    </source>
</evidence>
<proteinExistence type="predicted"/>
<protein>
    <submittedName>
        <fullName evidence="1">Uncharacterized protein</fullName>
    </submittedName>
</protein>
<organism evidence="1 2">
    <name type="scientific">Nephila pilipes</name>
    <name type="common">Giant wood spider</name>
    <name type="synonym">Nephila maculata</name>
    <dbReference type="NCBI Taxonomy" id="299642"/>
    <lineage>
        <taxon>Eukaryota</taxon>
        <taxon>Metazoa</taxon>
        <taxon>Ecdysozoa</taxon>
        <taxon>Arthropoda</taxon>
        <taxon>Chelicerata</taxon>
        <taxon>Arachnida</taxon>
        <taxon>Araneae</taxon>
        <taxon>Araneomorphae</taxon>
        <taxon>Entelegynae</taxon>
        <taxon>Araneoidea</taxon>
        <taxon>Nephilidae</taxon>
        <taxon>Nephila</taxon>
    </lineage>
</organism>
<gene>
    <name evidence="1" type="ORF">NPIL_167961</name>
</gene>
<dbReference type="Proteomes" id="UP000887013">
    <property type="component" value="Unassembled WGS sequence"/>
</dbReference>
<accession>A0A8X6U1Z4</accession>
<dbReference type="EMBL" id="BMAW01023228">
    <property type="protein sequence ID" value="GFT81767.1"/>
    <property type="molecule type" value="Genomic_DNA"/>
</dbReference>
<name>A0A8X6U1Z4_NEPPI</name>
<sequence>MEESVVNYLSQLNKSQMSSCMPINRQVPQIKPPPPQQTLETDAGMIQSGITNDQVNAARSFQLEAARQQNLVNCHFCRYMSY</sequence>
<evidence type="ECO:0000313" key="2">
    <source>
        <dbReference type="Proteomes" id="UP000887013"/>
    </source>
</evidence>